<evidence type="ECO:0000259" key="17">
    <source>
        <dbReference type="PROSITE" id="PS50014"/>
    </source>
</evidence>
<dbReference type="Gene3D" id="2.30.30.140">
    <property type="match status" value="1"/>
</dbReference>
<organism evidence="21 22">
    <name type="scientific">Sander lucioperca</name>
    <name type="common">Pike-perch</name>
    <name type="synonym">Perca lucioperca</name>
    <dbReference type="NCBI Taxonomy" id="283035"/>
    <lineage>
        <taxon>Eukaryota</taxon>
        <taxon>Metazoa</taxon>
        <taxon>Chordata</taxon>
        <taxon>Craniata</taxon>
        <taxon>Vertebrata</taxon>
        <taxon>Euteleostomi</taxon>
        <taxon>Actinopterygii</taxon>
        <taxon>Neopterygii</taxon>
        <taxon>Teleostei</taxon>
        <taxon>Neoteleostei</taxon>
        <taxon>Acanthomorphata</taxon>
        <taxon>Eupercaria</taxon>
        <taxon>Perciformes</taxon>
        <taxon>Percoidei</taxon>
        <taxon>Percidae</taxon>
        <taxon>Luciopercinae</taxon>
        <taxon>Sander</taxon>
    </lineage>
</organism>
<dbReference type="InterPro" id="IPR001487">
    <property type="entry name" value="Bromodomain"/>
</dbReference>
<evidence type="ECO:0000259" key="19">
    <source>
        <dbReference type="PROSITE" id="PS50865"/>
    </source>
</evidence>
<dbReference type="GO" id="GO:0140006">
    <property type="term" value="F:histone H3 reader activity"/>
    <property type="evidence" value="ECO:0007669"/>
    <property type="project" value="UniProtKB-ARBA"/>
</dbReference>
<dbReference type="InterPro" id="IPR036427">
    <property type="entry name" value="Bromodomain-like_sf"/>
</dbReference>
<dbReference type="InterPro" id="IPR047269">
    <property type="entry name" value="ZMY11"/>
</dbReference>
<accession>A0A8D0APX1</accession>
<feature type="domain" description="SAMD1-like winged helix (WH)" evidence="20">
    <location>
        <begin position="6"/>
        <end position="82"/>
    </location>
</feature>
<dbReference type="PANTHER" id="PTHR46379:SF1">
    <property type="entry name" value="ZINC FINGER MYND DOMAIN-CONTAINING PROTEIN 11"/>
    <property type="match status" value="1"/>
</dbReference>
<dbReference type="InterPro" id="IPR057053">
    <property type="entry name" value="MYND_ZMYND11_ZMYD8"/>
</dbReference>
<keyword evidence="6 14" id="KW-0863">Zinc-finger</keyword>
<protein>
    <submittedName>
        <fullName evidence="21">Zinc finger, MYND-type containing 11</fullName>
    </submittedName>
</protein>
<reference evidence="21" key="2">
    <citation type="submission" date="2025-09" db="UniProtKB">
        <authorList>
            <consortium name="Ensembl"/>
        </authorList>
    </citation>
    <scope>IDENTIFICATION</scope>
</reference>
<dbReference type="Proteomes" id="UP000694568">
    <property type="component" value="Unplaced"/>
</dbReference>
<keyword evidence="4" id="KW-0597">Phosphoprotein</keyword>
<evidence type="ECO:0000256" key="14">
    <source>
        <dbReference type="PROSITE-ProRule" id="PRU00134"/>
    </source>
</evidence>
<dbReference type="GeneTree" id="ENSGT00940000156942"/>
<evidence type="ECO:0000259" key="20">
    <source>
        <dbReference type="PROSITE" id="PS52014"/>
    </source>
</evidence>
<dbReference type="SMART" id="SM00297">
    <property type="entry name" value="BROMO"/>
    <property type="match status" value="1"/>
</dbReference>
<feature type="coiled-coil region" evidence="15">
    <location>
        <begin position="428"/>
        <end position="459"/>
    </location>
</feature>
<comment type="subcellular location">
    <subcellularLocation>
        <location evidence="2">Chromosome</location>
    </subcellularLocation>
    <subcellularLocation>
        <location evidence="1">Nucleus</location>
    </subcellularLocation>
</comment>
<dbReference type="InterPro" id="IPR000313">
    <property type="entry name" value="PWWP_dom"/>
</dbReference>
<dbReference type="Gene3D" id="6.10.140.2220">
    <property type="match status" value="1"/>
</dbReference>
<keyword evidence="9" id="KW-0805">Transcription regulation</keyword>
<evidence type="ECO:0000256" key="16">
    <source>
        <dbReference type="SAM" id="MobiDB-lite"/>
    </source>
</evidence>
<feature type="compositionally biased region" description="Polar residues" evidence="16">
    <location>
        <begin position="357"/>
        <end position="370"/>
    </location>
</feature>
<evidence type="ECO:0000256" key="8">
    <source>
        <dbReference type="ARBA" id="ARBA00022853"/>
    </source>
</evidence>
<evidence type="ECO:0000256" key="13">
    <source>
        <dbReference type="PROSITE-ProRule" id="PRU00035"/>
    </source>
</evidence>
<dbReference type="Pfam" id="PF23461">
    <property type="entry name" value="ZMYND11_CC"/>
    <property type="match status" value="1"/>
</dbReference>
<evidence type="ECO:0000256" key="11">
    <source>
        <dbReference type="ARBA" id="ARBA00023163"/>
    </source>
</evidence>
<dbReference type="PROSITE" id="PS50812">
    <property type="entry name" value="PWWP"/>
    <property type="match status" value="1"/>
</dbReference>
<proteinExistence type="predicted"/>
<gene>
    <name evidence="21" type="primary">zmynd11</name>
</gene>
<sequence length="543" mass="63391">MSRVVKKRQADPKVVQYVWAAIEVVRNQKQIANMDRISKYLSRVFGMHPKETARQLSLAVKDGLVVETLTVGCKGSKAGIEQEGYWLPGDEMGSKKKNLNKQEMSKYLRFIVQRMKERAVDLHKKGKDTKHPMYKRLIHTALEVSNIQENLSEGKYKSFEEFKADAQLIVHNTSILYGVHSDQAEIARLLFSDTCHELNELLLCKNCFYLSNARPDNWFCYPCSPNHDLVWAKMKGFGYWPAKVLQRDENQVDVRFFGHQHQRAWIPSDNIQDIKVSVQQLQVKRSNGWKKACEELEVYQRFLREGRFWKTKMEEVLFFSFFFLQLKSSLEPKAKKSRRTQIVEPKEEDPEPEMEAVSSSQEIPVSSAPQQPEKLSVSTQTKKASGGSPRTLHRGTQTNSDGACQNMCHEKYTKVFNDVKEMMKADNKRETERVVREALEKLRTEMEEEKRQAVSKAVAGAQTEMERKCKQVKEKCKEELVEEVKKVVGQHKQLISQTKKKQWCYNCEEEAMYHCCWNTSYCSIKCQQEHWHADHKRTCRRKR</sequence>
<dbReference type="Gene3D" id="1.20.920.10">
    <property type="entry name" value="Bromodomain-like"/>
    <property type="match status" value="1"/>
</dbReference>
<evidence type="ECO:0000256" key="5">
    <source>
        <dbReference type="ARBA" id="ARBA00022723"/>
    </source>
</evidence>
<keyword evidence="7" id="KW-0862">Zinc</keyword>
<dbReference type="SUPFAM" id="SSF63748">
    <property type="entry name" value="Tudor/PWWP/MBT"/>
    <property type="match status" value="1"/>
</dbReference>
<evidence type="ECO:0000256" key="10">
    <source>
        <dbReference type="ARBA" id="ARBA00023117"/>
    </source>
</evidence>
<evidence type="ECO:0000256" key="3">
    <source>
        <dbReference type="ARBA" id="ARBA00022454"/>
    </source>
</evidence>
<dbReference type="InterPro" id="IPR002893">
    <property type="entry name" value="Znf_MYND"/>
</dbReference>
<dbReference type="PROSITE" id="PS50014">
    <property type="entry name" value="BROMODOMAIN_2"/>
    <property type="match status" value="1"/>
</dbReference>
<dbReference type="Pfam" id="PF21524">
    <property type="entry name" value="SAMD1_WH"/>
    <property type="match status" value="1"/>
</dbReference>
<evidence type="ECO:0000256" key="12">
    <source>
        <dbReference type="ARBA" id="ARBA00023242"/>
    </source>
</evidence>
<evidence type="ECO:0000313" key="22">
    <source>
        <dbReference type="Proteomes" id="UP000694568"/>
    </source>
</evidence>
<name>A0A8D0APX1_SANLU</name>
<dbReference type="Ensembl" id="ENSSLUT00000060358.1">
    <property type="protein sequence ID" value="ENSSLUP00000058673.1"/>
    <property type="gene ID" value="ENSSLUG00000025156.1"/>
</dbReference>
<keyword evidence="5" id="KW-0479">Metal-binding</keyword>
<keyword evidence="22" id="KW-1185">Reference proteome</keyword>
<dbReference type="CDD" id="cd20159">
    <property type="entry name" value="PWWP_BS69"/>
    <property type="match status" value="1"/>
</dbReference>
<dbReference type="InterPro" id="IPR057054">
    <property type="entry name" value="ZMYND11_CC"/>
</dbReference>
<keyword evidence="11" id="KW-0804">Transcription</keyword>
<feature type="region of interest" description="Disordered" evidence="16">
    <location>
        <begin position="334"/>
        <end position="402"/>
    </location>
</feature>
<feature type="domain" description="MYND-type" evidence="19">
    <location>
        <begin position="504"/>
        <end position="539"/>
    </location>
</feature>
<evidence type="ECO:0000259" key="18">
    <source>
        <dbReference type="PROSITE" id="PS50812"/>
    </source>
</evidence>
<evidence type="ECO:0000256" key="15">
    <source>
        <dbReference type="SAM" id="Coils"/>
    </source>
</evidence>
<dbReference type="SUPFAM" id="SSF144232">
    <property type="entry name" value="HIT/MYND zinc finger-like"/>
    <property type="match status" value="1"/>
</dbReference>
<dbReference type="SUPFAM" id="SSF47370">
    <property type="entry name" value="Bromodomain"/>
    <property type="match status" value="1"/>
</dbReference>
<evidence type="ECO:0000313" key="21">
    <source>
        <dbReference type="Ensembl" id="ENSSLUP00000058673.1"/>
    </source>
</evidence>
<keyword evidence="12" id="KW-0539">Nucleus</keyword>
<dbReference type="GO" id="GO:0003714">
    <property type="term" value="F:transcription corepressor activity"/>
    <property type="evidence" value="ECO:0007669"/>
    <property type="project" value="InterPro"/>
</dbReference>
<dbReference type="GO" id="GO:0005634">
    <property type="term" value="C:nucleus"/>
    <property type="evidence" value="ECO:0007669"/>
    <property type="project" value="UniProtKB-SubCell"/>
</dbReference>
<dbReference type="PANTHER" id="PTHR46379">
    <property type="entry name" value="ZINC FINGER MYND DOMAIN-CONTAINING"/>
    <property type="match status" value="1"/>
</dbReference>
<dbReference type="GO" id="GO:0034243">
    <property type="term" value="P:regulation of transcription elongation by RNA polymerase II"/>
    <property type="evidence" value="ECO:0007669"/>
    <property type="project" value="InterPro"/>
</dbReference>
<keyword evidence="8" id="KW-0156">Chromatin regulator</keyword>
<dbReference type="InterPro" id="IPR047268">
    <property type="entry name" value="PWWP_BS69"/>
</dbReference>
<dbReference type="PROSITE" id="PS50865">
    <property type="entry name" value="ZF_MYND_2"/>
    <property type="match status" value="1"/>
</dbReference>
<dbReference type="Pfam" id="PF00439">
    <property type="entry name" value="Bromodomain"/>
    <property type="match status" value="1"/>
</dbReference>
<dbReference type="InterPro" id="IPR048589">
    <property type="entry name" value="SAMD1-like_WH"/>
</dbReference>
<dbReference type="Pfam" id="PF24324">
    <property type="entry name" value="MYND_ZMYND11_ZMYD8"/>
    <property type="match status" value="1"/>
</dbReference>
<reference evidence="21" key="1">
    <citation type="submission" date="2025-08" db="UniProtKB">
        <authorList>
            <consortium name="Ensembl"/>
        </authorList>
    </citation>
    <scope>IDENTIFICATION</scope>
</reference>
<keyword evidence="10 13" id="KW-0103">Bromodomain</keyword>
<dbReference type="SMART" id="SM00293">
    <property type="entry name" value="PWWP"/>
    <property type="match status" value="1"/>
</dbReference>
<evidence type="ECO:0000256" key="9">
    <source>
        <dbReference type="ARBA" id="ARBA00023015"/>
    </source>
</evidence>
<dbReference type="PROSITE" id="PS01360">
    <property type="entry name" value="ZF_MYND_1"/>
    <property type="match status" value="1"/>
</dbReference>
<dbReference type="Pfam" id="PF00855">
    <property type="entry name" value="PWWP"/>
    <property type="match status" value="1"/>
</dbReference>
<feature type="domain" description="Bromo" evidence="17">
    <location>
        <begin position="132"/>
        <end position="184"/>
    </location>
</feature>
<dbReference type="GO" id="GO:0005694">
    <property type="term" value="C:chromosome"/>
    <property type="evidence" value="ECO:0007669"/>
    <property type="project" value="UniProtKB-SubCell"/>
</dbReference>
<evidence type="ECO:0000256" key="1">
    <source>
        <dbReference type="ARBA" id="ARBA00004123"/>
    </source>
</evidence>
<dbReference type="GO" id="GO:0008270">
    <property type="term" value="F:zinc ion binding"/>
    <property type="evidence" value="ECO:0007669"/>
    <property type="project" value="UniProtKB-KW"/>
</dbReference>
<evidence type="ECO:0000256" key="6">
    <source>
        <dbReference type="ARBA" id="ARBA00022771"/>
    </source>
</evidence>
<dbReference type="FunFam" id="6.10.140.2220:FF:000002">
    <property type="entry name" value="Protein kinase C-binding protein 1 isoform C"/>
    <property type="match status" value="1"/>
</dbReference>
<evidence type="ECO:0000256" key="4">
    <source>
        <dbReference type="ARBA" id="ARBA00022553"/>
    </source>
</evidence>
<keyword evidence="15" id="KW-0175">Coiled coil</keyword>
<evidence type="ECO:0000256" key="2">
    <source>
        <dbReference type="ARBA" id="ARBA00004286"/>
    </source>
</evidence>
<dbReference type="GO" id="GO:0003677">
    <property type="term" value="F:DNA binding"/>
    <property type="evidence" value="ECO:0007669"/>
    <property type="project" value="InterPro"/>
</dbReference>
<feature type="domain" description="PWWP" evidence="18">
    <location>
        <begin position="226"/>
        <end position="271"/>
    </location>
</feature>
<dbReference type="PROSITE" id="PS52014">
    <property type="entry name" value="SAMD1_WH"/>
    <property type="match status" value="1"/>
</dbReference>
<dbReference type="GO" id="GO:0009966">
    <property type="term" value="P:regulation of signal transduction"/>
    <property type="evidence" value="ECO:0007669"/>
    <property type="project" value="TreeGrafter"/>
</dbReference>
<dbReference type="AlphaFoldDB" id="A0A8D0APX1"/>
<evidence type="ECO:0000256" key="7">
    <source>
        <dbReference type="ARBA" id="ARBA00022833"/>
    </source>
</evidence>
<keyword evidence="3" id="KW-0158">Chromosome</keyword>